<keyword evidence="2" id="KW-1185">Reference proteome</keyword>
<proteinExistence type="predicted"/>
<dbReference type="RefSeq" id="WP_227625768.1">
    <property type="nucleotide sequence ID" value="NZ_BAZW01000027.1"/>
</dbReference>
<dbReference type="EMBL" id="BAZW01000027">
    <property type="protein sequence ID" value="GAO30649.1"/>
    <property type="molecule type" value="Genomic_DNA"/>
</dbReference>
<dbReference type="NCBIfam" id="TIGR02574">
    <property type="entry name" value="stabl_TIGR02574"/>
    <property type="match status" value="1"/>
</dbReference>
<accession>A0A0E9LZH1</accession>
<dbReference type="AlphaFoldDB" id="A0A0E9LZH1"/>
<comment type="caution">
    <text evidence="1">The sequence shown here is derived from an EMBL/GenBank/DDBJ whole genome shotgun (WGS) entry which is preliminary data.</text>
</comment>
<dbReference type="STRING" id="1236989.JCM15548_12942"/>
<gene>
    <name evidence="1" type="ORF">JCM15548_12942</name>
</gene>
<evidence type="ECO:0000313" key="1">
    <source>
        <dbReference type="EMBL" id="GAO30649.1"/>
    </source>
</evidence>
<dbReference type="Proteomes" id="UP000032900">
    <property type="component" value="Unassembled WGS sequence"/>
</dbReference>
<dbReference type="Pfam" id="PF09720">
    <property type="entry name" value="Unstab_antitox"/>
    <property type="match status" value="1"/>
</dbReference>
<name>A0A0E9LZH1_9BACT</name>
<organism evidence="1 2">
    <name type="scientific">Geofilum rubicundum JCM 15548</name>
    <dbReference type="NCBI Taxonomy" id="1236989"/>
    <lineage>
        <taxon>Bacteria</taxon>
        <taxon>Pseudomonadati</taxon>
        <taxon>Bacteroidota</taxon>
        <taxon>Bacteroidia</taxon>
        <taxon>Marinilabiliales</taxon>
        <taxon>Marinilabiliaceae</taxon>
        <taxon>Geofilum</taxon>
    </lineage>
</organism>
<dbReference type="InterPro" id="IPR013406">
    <property type="entry name" value="CHP02574_addiction_mod"/>
</dbReference>
<sequence>MMQDILKLSVSERILMVEAIWDSIAENDEKLELTDEVKELLDDRIEAHKNNPSEGSSWTDVKARIKNQF</sequence>
<reference evidence="1 2" key="1">
    <citation type="journal article" date="2015" name="Microbes Environ.">
        <title>Distribution and evolution of nitrogen fixation genes in the phylum bacteroidetes.</title>
        <authorList>
            <person name="Inoue J."/>
            <person name="Oshima K."/>
            <person name="Suda W."/>
            <person name="Sakamoto M."/>
            <person name="Iino T."/>
            <person name="Noda S."/>
            <person name="Hongoh Y."/>
            <person name="Hattori M."/>
            <person name="Ohkuma M."/>
        </authorList>
    </citation>
    <scope>NUCLEOTIDE SEQUENCE [LARGE SCALE GENOMIC DNA]</scope>
    <source>
        <strain evidence="1">JCM 15548</strain>
    </source>
</reference>
<evidence type="ECO:0008006" key="3">
    <source>
        <dbReference type="Google" id="ProtNLM"/>
    </source>
</evidence>
<protein>
    <recommendedName>
        <fullName evidence="3">Addiction module component</fullName>
    </recommendedName>
</protein>
<evidence type="ECO:0000313" key="2">
    <source>
        <dbReference type="Proteomes" id="UP000032900"/>
    </source>
</evidence>